<dbReference type="Pfam" id="PF00651">
    <property type="entry name" value="BTB"/>
    <property type="match status" value="1"/>
</dbReference>
<reference evidence="2" key="2">
    <citation type="submission" date="2020-11" db="EMBL/GenBank/DDBJ databases">
        <authorList>
            <person name="McCartney M.A."/>
            <person name="Auch B."/>
            <person name="Kono T."/>
            <person name="Mallez S."/>
            <person name="Becker A."/>
            <person name="Gohl D.M."/>
            <person name="Silverstein K.A.T."/>
            <person name="Koren S."/>
            <person name="Bechman K.B."/>
            <person name="Herman A."/>
            <person name="Abrahante J.E."/>
            <person name="Garbe J."/>
        </authorList>
    </citation>
    <scope>NUCLEOTIDE SEQUENCE</scope>
    <source>
        <strain evidence="2">Duluth1</strain>
        <tissue evidence="2">Whole animal</tissue>
    </source>
</reference>
<feature type="domain" description="BTB" evidence="1">
    <location>
        <begin position="98"/>
        <end position="193"/>
    </location>
</feature>
<evidence type="ECO:0000259" key="1">
    <source>
        <dbReference type="PROSITE" id="PS50097"/>
    </source>
</evidence>
<dbReference type="InterPro" id="IPR000210">
    <property type="entry name" value="BTB/POZ_dom"/>
</dbReference>
<proteinExistence type="predicted"/>
<reference evidence="2" key="1">
    <citation type="journal article" date="2019" name="bioRxiv">
        <title>The Genome of the Zebra Mussel, Dreissena polymorpha: A Resource for Invasive Species Research.</title>
        <authorList>
            <person name="McCartney M.A."/>
            <person name="Auch B."/>
            <person name="Kono T."/>
            <person name="Mallez S."/>
            <person name="Zhang Y."/>
            <person name="Obille A."/>
            <person name="Becker A."/>
            <person name="Abrahante J.E."/>
            <person name="Garbe J."/>
            <person name="Badalamenti J.P."/>
            <person name="Herman A."/>
            <person name="Mangelson H."/>
            <person name="Liachko I."/>
            <person name="Sullivan S."/>
            <person name="Sone E.D."/>
            <person name="Koren S."/>
            <person name="Silverstein K.A.T."/>
            <person name="Beckman K.B."/>
            <person name="Gohl D.M."/>
        </authorList>
    </citation>
    <scope>NUCLEOTIDE SEQUENCE</scope>
    <source>
        <strain evidence="2">Duluth1</strain>
        <tissue evidence="2">Whole animal</tissue>
    </source>
</reference>
<keyword evidence="3" id="KW-1185">Reference proteome</keyword>
<gene>
    <name evidence="2" type="ORF">DPMN_065825</name>
</gene>
<dbReference type="EMBL" id="JAIWYP010000014">
    <property type="protein sequence ID" value="KAH3706439.1"/>
    <property type="molecule type" value="Genomic_DNA"/>
</dbReference>
<dbReference type="OrthoDB" id="6137595at2759"/>
<sequence>MDNDQRVPLLEQSFDLRYINPGFQDDCDDTSSGYCSSDYSDTQSLTSNESITSFWSSTSRNKRGNRMTSSDEEQHMKFQTAHALCESMKLIIEMPEMCDLTFLVGPRDVHVYGVRAIMATRSRIFYDLIRKHMSIKNSEEKVQSKKGKSKDTAPAGISWPSSEKLVIPVRKYDAEVFRLLVQFVHCGTVNINEDTVVGLFCGASQFDLRDLQRACLDFLERCVKLGRTEKILRQGHGYNQHSAARKILDKVYSIRSELRQQTFV</sequence>
<dbReference type="Gene3D" id="3.30.710.10">
    <property type="entry name" value="Potassium Channel Kv1.1, Chain A"/>
    <property type="match status" value="1"/>
</dbReference>
<dbReference type="InterPro" id="IPR051481">
    <property type="entry name" value="BTB-POZ/Galectin-3-binding"/>
</dbReference>
<dbReference type="Proteomes" id="UP000828390">
    <property type="component" value="Unassembled WGS sequence"/>
</dbReference>
<dbReference type="PANTHER" id="PTHR24410:SF46">
    <property type="entry name" value="SERINE-ENRICHED PROTEIN"/>
    <property type="match status" value="1"/>
</dbReference>
<dbReference type="PANTHER" id="PTHR24410">
    <property type="entry name" value="HL07962P-RELATED"/>
    <property type="match status" value="1"/>
</dbReference>
<protein>
    <recommendedName>
        <fullName evidence="1">BTB domain-containing protein</fullName>
    </recommendedName>
</protein>
<evidence type="ECO:0000313" key="3">
    <source>
        <dbReference type="Proteomes" id="UP000828390"/>
    </source>
</evidence>
<dbReference type="InterPro" id="IPR011333">
    <property type="entry name" value="SKP1/BTB/POZ_sf"/>
</dbReference>
<evidence type="ECO:0000313" key="2">
    <source>
        <dbReference type="EMBL" id="KAH3706439.1"/>
    </source>
</evidence>
<accession>A0A9D3YXW0</accession>
<dbReference type="PROSITE" id="PS50097">
    <property type="entry name" value="BTB"/>
    <property type="match status" value="1"/>
</dbReference>
<dbReference type="AlphaFoldDB" id="A0A9D3YXW0"/>
<dbReference type="SUPFAM" id="SSF54695">
    <property type="entry name" value="POZ domain"/>
    <property type="match status" value="1"/>
</dbReference>
<comment type="caution">
    <text evidence="2">The sequence shown here is derived from an EMBL/GenBank/DDBJ whole genome shotgun (WGS) entry which is preliminary data.</text>
</comment>
<dbReference type="SMART" id="SM00225">
    <property type="entry name" value="BTB"/>
    <property type="match status" value="1"/>
</dbReference>
<name>A0A9D3YXW0_DREPO</name>
<organism evidence="2 3">
    <name type="scientific">Dreissena polymorpha</name>
    <name type="common">Zebra mussel</name>
    <name type="synonym">Mytilus polymorpha</name>
    <dbReference type="NCBI Taxonomy" id="45954"/>
    <lineage>
        <taxon>Eukaryota</taxon>
        <taxon>Metazoa</taxon>
        <taxon>Spiralia</taxon>
        <taxon>Lophotrochozoa</taxon>
        <taxon>Mollusca</taxon>
        <taxon>Bivalvia</taxon>
        <taxon>Autobranchia</taxon>
        <taxon>Heteroconchia</taxon>
        <taxon>Euheterodonta</taxon>
        <taxon>Imparidentia</taxon>
        <taxon>Neoheterodontei</taxon>
        <taxon>Myida</taxon>
        <taxon>Dreissenoidea</taxon>
        <taxon>Dreissenidae</taxon>
        <taxon>Dreissena</taxon>
    </lineage>
</organism>